<reference evidence="2" key="1">
    <citation type="submission" date="2021-03" db="UniProtKB">
        <authorList>
            <consortium name="EnsemblPlants"/>
        </authorList>
    </citation>
    <scope>IDENTIFICATION</scope>
</reference>
<evidence type="ECO:0000313" key="3">
    <source>
        <dbReference type="Proteomes" id="UP000596661"/>
    </source>
</evidence>
<evidence type="ECO:0000256" key="1">
    <source>
        <dbReference type="SAM" id="Phobius"/>
    </source>
</evidence>
<proteinExistence type="predicted"/>
<protein>
    <submittedName>
        <fullName evidence="2">Uncharacterized protein</fullName>
    </submittedName>
</protein>
<dbReference type="Gramene" id="evm.model.10.405">
    <property type="protein sequence ID" value="cds.evm.model.10.405"/>
    <property type="gene ID" value="evm.TU.10.405"/>
</dbReference>
<dbReference type="EnsemblPlants" id="evm.model.10.405">
    <property type="protein sequence ID" value="cds.evm.model.10.405"/>
    <property type="gene ID" value="evm.TU.10.405"/>
</dbReference>
<dbReference type="EMBL" id="UZAU01000799">
    <property type="status" value="NOT_ANNOTATED_CDS"/>
    <property type="molecule type" value="Genomic_DNA"/>
</dbReference>
<keyword evidence="1" id="KW-0472">Membrane</keyword>
<keyword evidence="1" id="KW-1133">Transmembrane helix</keyword>
<dbReference type="Proteomes" id="UP000596661">
    <property type="component" value="Unassembled WGS sequence"/>
</dbReference>
<sequence>MEVSSLTNIKQQLVEILKKYIHIMMDVVANTKVNDDMKLVTSTLEISIGSFLWGDLQRKRSAPTHSSSPNVARGVIEVRWDLPRPSRIRDFVNFASANGVNAVAAVFYDADGNVMVFGATKIESSSVLKGELEALLFRVQLALDLHLDGESFSNCHPLVQSLVDCQSRNWNLAFSYNNFIFFQLAIYLFVGFLIVA</sequence>
<evidence type="ECO:0000313" key="2">
    <source>
        <dbReference type="EnsemblPlants" id="cds.evm.model.10.405"/>
    </source>
</evidence>
<organism evidence="2 3">
    <name type="scientific">Cannabis sativa</name>
    <name type="common">Hemp</name>
    <name type="synonym">Marijuana</name>
    <dbReference type="NCBI Taxonomy" id="3483"/>
    <lineage>
        <taxon>Eukaryota</taxon>
        <taxon>Viridiplantae</taxon>
        <taxon>Streptophyta</taxon>
        <taxon>Embryophyta</taxon>
        <taxon>Tracheophyta</taxon>
        <taxon>Spermatophyta</taxon>
        <taxon>Magnoliopsida</taxon>
        <taxon>eudicotyledons</taxon>
        <taxon>Gunneridae</taxon>
        <taxon>Pentapetalae</taxon>
        <taxon>rosids</taxon>
        <taxon>fabids</taxon>
        <taxon>Rosales</taxon>
        <taxon>Cannabaceae</taxon>
        <taxon>Cannabis</taxon>
    </lineage>
</organism>
<keyword evidence="1" id="KW-0812">Transmembrane</keyword>
<feature type="transmembrane region" description="Helical" evidence="1">
    <location>
        <begin position="176"/>
        <end position="195"/>
    </location>
</feature>
<dbReference type="AlphaFoldDB" id="A0A803QNP2"/>
<keyword evidence="3" id="KW-1185">Reference proteome</keyword>
<name>A0A803QNP2_CANSA</name>
<accession>A0A803QNP2</accession>